<reference evidence="3 4" key="1">
    <citation type="submission" date="2017-01" db="EMBL/GenBank/DDBJ databases">
        <authorList>
            <person name="Mah S.A."/>
            <person name="Swanson W.J."/>
            <person name="Moy G.W."/>
            <person name="Vacquier V.D."/>
        </authorList>
    </citation>
    <scope>NUCLEOTIDE SEQUENCE [LARGE SCALE GENOMIC DNA]</scope>
    <source>
        <strain evidence="3 4">CGMCC 1.8909</strain>
    </source>
</reference>
<name>A0A1N7GB60_9EURY</name>
<keyword evidence="4" id="KW-1185">Reference proteome</keyword>
<dbReference type="PANTHER" id="PTHR36435">
    <property type="entry name" value="SLR1288 PROTEIN"/>
    <property type="match status" value="1"/>
</dbReference>
<feature type="transmembrane region" description="Helical" evidence="1">
    <location>
        <begin position="217"/>
        <end position="238"/>
    </location>
</feature>
<feature type="transmembrane region" description="Helical" evidence="1">
    <location>
        <begin position="135"/>
        <end position="154"/>
    </location>
</feature>
<feature type="transmembrane region" description="Helical" evidence="1">
    <location>
        <begin position="166"/>
        <end position="187"/>
    </location>
</feature>
<keyword evidence="1" id="KW-0472">Membrane</keyword>
<keyword evidence="1" id="KW-1133">Transmembrane helix</keyword>
<dbReference type="OrthoDB" id="201640at2157"/>
<evidence type="ECO:0000313" key="4">
    <source>
        <dbReference type="Proteomes" id="UP000185687"/>
    </source>
</evidence>
<feature type="transmembrane region" description="Helical" evidence="1">
    <location>
        <begin position="91"/>
        <end position="115"/>
    </location>
</feature>
<evidence type="ECO:0000313" key="3">
    <source>
        <dbReference type="EMBL" id="SIS09805.1"/>
    </source>
</evidence>
<feature type="transmembrane region" description="Helical" evidence="1">
    <location>
        <begin position="292"/>
        <end position="311"/>
    </location>
</feature>
<dbReference type="Proteomes" id="UP000185687">
    <property type="component" value="Unassembled WGS sequence"/>
</dbReference>
<dbReference type="InterPro" id="IPR052710">
    <property type="entry name" value="CAAX_protease"/>
</dbReference>
<accession>A0A1N7GB60</accession>
<proteinExistence type="predicted"/>
<protein>
    <recommendedName>
        <fullName evidence="2">CAAX prenyl protease 2/Lysostaphin resistance protein A-like domain-containing protein</fullName>
    </recommendedName>
</protein>
<dbReference type="GO" id="GO:0004175">
    <property type="term" value="F:endopeptidase activity"/>
    <property type="evidence" value="ECO:0007669"/>
    <property type="project" value="UniProtKB-ARBA"/>
</dbReference>
<feature type="transmembrane region" description="Helical" evidence="1">
    <location>
        <begin position="49"/>
        <end position="71"/>
    </location>
</feature>
<dbReference type="InterPro" id="IPR003675">
    <property type="entry name" value="Rce1/LyrA-like_dom"/>
</dbReference>
<dbReference type="Pfam" id="PF02517">
    <property type="entry name" value="Rce1-like"/>
    <property type="match status" value="1"/>
</dbReference>
<gene>
    <name evidence="3" type="ORF">SAMN05421809_3865</name>
</gene>
<organism evidence="3 4">
    <name type="scientific">Natronorubrum daqingense</name>
    <dbReference type="NCBI Taxonomy" id="588898"/>
    <lineage>
        <taxon>Archaea</taxon>
        <taxon>Methanobacteriati</taxon>
        <taxon>Methanobacteriota</taxon>
        <taxon>Stenosarchaea group</taxon>
        <taxon>Halobacteria</taxon>
        <taxon>Halobacteriales</taxon>
        <taxon>Natrialbaceae</taxon>
        <taxon>Natronorubrum</taxon>
    </lineage>
</organism>
<feature type="transmembrane region" description="Helical" evidence="1">
    <location>
        <begin position="12"/>
        <end position="43"/>
    </location>
</feature>
<sequence>MSGDTSRVRSVLVGIGLAVGAIGVGQLVVLVAALGLLGIGISVYDRPAIQLGVSTVMVQGVAFGGIALLYLKFSQRGISFIRVRIPTRRDIAWTIGGFLALLAALWAITTIIEWFGIESAQNQIITLAEQEPSVFLLLIVFSFLLVGPGEELLYRGVIQGRLRETFSAPRAVVLASALFAAIHGPSLQGDGKWVYIVTVFVLALILGGVYEYTDNIVVPALIHGAYNATIFGVAYISTTQSGNVAVVEPTGSSLFLSLLAVISVITLSGLVNVSTESIKSFVASCCPPRYHIVRTGIIMLGGILLVMGLLFGEITNSRFAFNIVEGMVLAN</sequence>
<feature type="domain" description="CAAX prenyl protease 2/Lysostaphin resistance protein A-like" evidence="2">
    <location>
        <begin position="134"/>
        <end position="228"/>
    </location>
</feature>
<dbReference type="EMBL" id="FTNP01000011">
    <property type="protein sequence ID" value="SIS09805.1"/>
    <property type="molecule type" value="Genomic_DNA"/>
</dbReference>
<feature type="transmembrane region" description="Helical" evidence="1">
    <location>
        <begin position="193"/>
        <end position="210"/>
    </location>
</feature>
<evidence type="ECO:0000256" key="1">
    <source>
        <dbReference type="SAM" id="Phobius"/>
    </source>
</evidence>
<evidence type="ECO:0000259" key="2">
    <source>
        <dbReference type="Pfam" id="PF02517"/>
    </source>
</evidence>
<dbReference type="PANTHER" id="PTHR36435:SF1">
    <property type="entry name" value="CAAX AMINO TERMINAL PROTEASE FAMILY PROTEIN"/>
    <property type="match status" value="1"/>
</dbReference>
<dbReference type="AlphaFoldDB" id="A0A1N7GB60"/>
<feature type="transmembrane region" description="Helical" evidence="1">
    <location>
        <begin position="250"/>
        <end position="271"/>
    </location>
</feature>
<dbReference type="GO" id="GO:0080120">
    <property type="term" value="P:CAAX-box protein maturation"/>
    <property type="evidence" value="ECO:0007669"/>
    <property type="project" value="UniProtKB-ARBA"/>
</dbReference>
<keyword evidence="1" id="KW-0812">Transmembrane</keyword>